<dbReference type="InterPro" id="IPR053185">
    <property type="entry name" value="SET_domain_protein"/>
</dbReference>
<dbReference type="InterPro" id="IPR046341">
    <property type="entry name" value="SET_dom_sf"/>
</dbReference>
<dbReference type="CDD" id="cd20071">
    <property type="entry name" value="SET_SMYD"/>
    <property type="match status" value="1"/>
</dbReference>
<dbReference type="InterPro" id="IPR001214">
    <property type="entry name" value="SET_dom"/>
</dbReference>
<feature type="chain" id="PRO_5041428413" description="SET domain-containing protein" evidence="1">
    <location>
        <begin position="24"/>
        <end position="449"/>
    </location>
</feature>
<keyword evidence="1" id="KW-0732">Signal</keyword>
<evidence type="ECO:0000313" key="3">
    <source>
        <dbReference type="EMBL" id="KAK0738666.1"/>
    </source>
</evidence>
<comment type="caution">
    <text evidence="3">The sequence shown here is derived from an EMBL/GenBank/DDBJ whole genome shotgun (WGS) entry which is preliminary data.</text>
</comment>
<dbReference type="EMBL" id="JAUKUD010000007">
    <property type="protein sequence ID" value="KAK0738666.1"/>
    <property type="molecule type" value="Genomic_DNA"/>
</dbReference>
<organism evidence="3 4">
    <name type="scientific">Schizothecium vesticola</name>
    <dbReference type="NCBI Taxonomy" id="314040"/>
    <lineage>
        <taxon>Eukaryota</taxon>
        <taxon>Fungi</taxon>
        <taxon>Dikarya</taxon>
        <taxon>Ascomycota</taxon>
        <taxon>Pezizomycotina</taxon>
        <taxon>Sordariomycetes</taxon>
        <taxon>Sordariomycetidae</taxon>
        <taxon>Sordariales</taxon>
        <taxon>Schizotheciaceae</taxon>
        <taxon>Schizothecium</taxon>
    </lineage>
</organism>
<evidence type="ECO:0000313" key="4">
    <source>
        <dbReference type="Proteomes" id="UP001172155"/>
    </source>
</evidence>
<reference evidence="3" key="1">
    <citation type="submission" date="2023-06" db="EMBL/GenBank/DDBJ databases">
        <title>Genome-scale phylogeny and comparative genomics of the fungal order Sordariales.</title>
        <authorList>
            <consortium name="Lawrence Berkeley National Laboratory"/>
            <person name="Hensen N."/>
            <person name="Bonometti L."/>
            <person name="Westerberg I."/>
            <person name="Brannstrom I.O."/>
            <person name="Guillou S."/>
            <person name="Cros-Aarteil S."/>
            <person name="Calhoun S."/>
            <person name="Haridas S."/>
            <person name="Kuo A."/>
            <person name="Mondo S."/>
            <person name="Pangilinan J."/>
            <person name="Riley R."/>
            <person name="LaButti K."/>
            <person name="Andreopoulos B."/>
            <person name="Lipzen A."/>
            <person name="Chen C."/>
            <person name="Yanf M."/>
            <person name="Daum C."/>
            <person name="Ng V."/>
            <person name="Clum A."/>
            <person name="Steindorff A."/>
            <person name="Ohm R."/>
            <person name="Martin F."/>
            <person name="Silar P."/>
            <person name="Natvig D."/>
            <person name="Lalanne C."/>
            <person name="Gautier V."/>
            <person name="Ament-velasquez S.L."/>
            <person name="Kruys A."/>
            <person name="Hutchinson M.I."/>
            <person name="Powell A.J."/>
            <person name="Barry K."/>
            <person name="Miller A.N."/>
            <person name="Grigoriev I.V."/>
            <person name="Debuchy R."/>
            <person name="Gladieux P."/>
            <person name="Thoren M.H."/>
            <person name="Johannesson H."/>
        </authorList>
    </citation>
    <scope>NUCLEOTIDE SEQUENCE</scope>
    <source>
        <strain evidence="3">SMH3187-1</strain>
    </source>
</reference>
<dbReference type="SUPFAM" id="SSF82199">
    <property type="entry name" value="SET domain"/>
    <property type="match status" value="1"/>
</dbReference>
<evidence type="ECO:0000256" key="1">
    <source>
        <dbReference type="SAM" id="SignalP"/>
    </source>
</evidence>
<feature type="domain" description="SET" evidence="2">
    <location>
        <begin position="140"/>
        <end position="289"/>
    </location>
</feature>
<name>A0AA40EHR4_9PEZI</name>
<dbReference type="Gene3D" id="2.170.270.10">
    <property type="entry name" value="SET domain"/>
    <property type="match status" value="1"/>
</dbReference>
<dbReference type="AlphaFoldDB" id="A0AA40EHR4"/>
<dbReference type="PANTHER" id="PTHR47332:SF6">
    <property type="entry name" value="SET DOMAIN-CONTAINING PROTEIN"/>
    <property type="match status" value="1"/>
</dbReference>
<accession>A0AA40EHR4</accession>
<feature type="signal peptide" evidence="1">
    <location>
        <begin position="1"/>
        <end position="23"/>
    </location>
</feature>
<proteinExistence type="predicted"/>
<evidence type="ECO:0000259" key="2">
    <source>
        <dbReference type="Pfam" id="PF00856"/>
    </source>
</evidence>
<sequence length="449" mass="49917">MAWGRRSLLRALLLAFTAQLAIAHADTDADVKAKPEGSSEGLVYEAIQKDDIITSNATATTTTNPGLPKPPVEGWWESKICSGEFCVYTNRRLQNGRGIALVTRHHDYQRVQQAENSLNKAQNKLHDPSLLSETEVLDKGVGLTATRPLRRGKALMTFSPVLLVHQDLFTAVAKRTDRAKLLEAAVAFLPDATRALFDRQRVQGLAAPGAEGRRTRSVEDIVLGAPFEANMGHDMNAEHSGKHYAHYPEMAPVGHDCRPNMAWYVDANLAIHVTVARRAAAGEEMTVSYIDGLNWPRYKRQAWVQKRRGLGKKCGCRACTQSEEALRASDERVRKIVDGLAELKNHDSKEVTEEKIDALLKLVDEERLHARMAEFYENAALNYNYLGLDVKAKKYAELAVQAGIIESGTEGNDVVANRILASDVKGHYSYRYTLKRRGNKNMPPPPQRA</sequence>
<protein>
    <recommendedName>
        <fullName evidence="2">SET domain-containing protein</fullName>
    </recommendedName>
</protein>
<dbReference type="Proteomes" id="UP001172155">
    <property type="component" value="Unassembled WGS sequence"/>
</dbReference>
<gene>
    <name evidence="3" type="ORF">B0T18DRAFT_394910</name>
</gene>
<keyword evidence="4" id="KW-1185">Reference proteome</keyword>
<dbReference type="Pfam" id="PF00856">
    <property type="entry name" value="SET"/>
    <property type="match status" value="1"/>
</dbReference>
<dbReference type="PANTHER" id="PTHR47332">
    <property type="entry name" value="SET DOMAIN-CONTAINING PROTEIN 5"/>
    <property type="match status" value="1"/>
</dbReference>